<evidence type="ECO:0000256" key="1">
    <source>
        <dbReference type="SAM" id="MobiDB-lite"/>
    </source>
</evidence>
<keyword evidence="3" id="KW-1185">Reference proteome</keyword>
<feature type="compositionally biased region" description="Basic and acidic residues" evidence="1">
    <location>
        <begin position="27"/>
        <end position="75"/>
    </location>
</feature>
<evidence type="ECO:0000313" key="3">
    <source>
        <dbReference type="Proteomes" id="UP000728185"/>
    </source>
</evidence>
<gene>
    <name evidence="2" type="ORF">FBUS_11735</name>
</gene>
<reference evidence="2" key="1">
    <citation type="submission" date="2019-05" db="EMBL/GenBank/DDBJ databases">
        <title>Annotation for the trematode Fasciolopsis buski.</title>
        <authorList>
            <person name="Choi Y.-J."/>
        </authorList>
    </citation>
    <scope>NUCLEOTIDE SEQUENCE</scope>
    <source>
        <strain evidence="2">HT</strain>
        <tissue evidence="2">Whole worm</tissue>
    </source>
</reference>
<accession>A0A8E0RRI1</accession>
<protein>
    <submittedName>
        <fullName evidence="2">Pre-mRNA 3'-end-processing factor FIP1</fullName>
    </submittedName>
</protein>
<dbReference type="AlphaFoldDB" id="A0A8E0RRI1"/>
<organism evidence="2 3">
    <name type="scientific">Fasciolopsis buskii</name>
    <dbReference type="NCBI Taxonomy" id="27845"/>
    <lineage>
        <taxon>Eukaryota</taxon>
        <taxon>Metazoa</taxon>
        <taxon>Spiralia</taxon>
        <taxon>Lophotrochozoa</taxon>
        <taxon>Platyhelminthes</taxon>
        <taxon>Trematoda</taxon>
        <taxon>Digenea</taxon>
        <taxon>Plagiorchiida</taxon>
        <taxon>Echinostomata</taxon>
        <taxon>Echinostomatoidea</taxon>
        <taxon>Fasciolidae</taxon>
        <taxon>Fasciolopsis</taxon>
    </lineage>
</organism>
<proteinExistence type="predicted"/>
<comment type="caution">
    <text evidence="2">The sequence shown here is derived from an EMBL/GenBank/DDBJ whole genome shotgun (WGS) entry which is preliminary data.</text>
</comment>
<dbReference type="Proteomes" id="UP000728185">
    <property type="component" value="Unassembled WGS sequence"/>
</dbReference>
<feature type="region of interest" description="Disordered" evidence="1">
    <location>
        <begin position="1"/>
        <end position="79"/>
    </location>
</feature>
<sequence>MADSGEDLATGEHHLDNSNETENDNNPDEREGLNDESHEPTHSEDGFRHENEEIEVTHESQDHPTENDGDCKEQDDYNAAAAAALADFEAEDEGDGNGEDDDTVNVIIKPTSKGGIYKTGTAYQARSISHPSQCKLLLVSFLVVSVPVQSCSQNAVPLTSVFITWFAHEYIREDRLHSH</sequence>
<evidence type="ECO:0000313" key="2">
    <source>
        <dbReference type="EMBL" id="KAA0191362.1"/>
    </source>
</evidence>
<dbReference type="OrthoDB" id="6286679at2759"/>
<name>A0A8E0RRI1_9TREM</name>
<dbReference type="EMBL" id="LUCM01006376">
    <property type="protein sequence ID" value="KAA0191362.1"/>
    <property type="molecule type" value="Genomic_DNA"/>
</dbReference>